<accession>A0A7Z7I114</accession>
<organism evidence="2 3">
    <name type="scientific">Caballeronia arationis</name>
    <dbReference type="NCBI Taxonomy" id="1777142"/>
    <lineage>
        <taxon>Bacteria</taxon>
        <taxon>Pseudomonadati</taxon>
        <taxon>Pseudomonadota</taxon>
        <taxon>Betaproteobacteria</taxon>
        <taxon>Burkholderiales</taxon>
        <taxon>Burkholderiaceae</taxon>
        <taxon>Caballeronia</taxon>
    </lineage>
</organism>
<dbReference type="Pfam" id="PF03807">
    <property type="entry name" value="F420_oxidored"/>
    <property type="match status" value="1"/>
</dbReference>
<dbReference type="AlphaFoldDB" id="A0A7Z7I114"/>
<reference evidence="2 3" key="1">
    <citation type="submission" date="2017-09" db="EMBL/GenBank/DDBJ databases">
        <authorList>
            <person name="Varghese N."/>
            <person name="Submissions S."/>
        </authorList>
    </citation>
    <scope>NUCLEOTIDE SEQUENCE [LARGE SCALE GENOMIC DNA]</scope>
    <source>
        <strain evidence="2 3">OK806</strain>
    </source>
</reference>
<comment type="caution">
    <text evidence="2">The sequence shown here is derived from an EMBL/GenBank/DDBJ whole genome shotgun (WGS) entry which is preliminary data.</text>
</comment>
<protein>
    <submittedName>
        <fullName evidence="2">NADP oxidoreductase coenzyme F420-dependent</fullName>
    </submittedName>
</protein>
<dbReference type="InterPro" id="IPR028939">
    <property type="entry name" value="P5C_Rdtase_cat_N"/>
</dbReference>
<evidence type="ECO:0000259" key="1">
    <source>
        <dbReference type="Pfam" id="PF03807"/>
    </source>
</evidence>
<dbReference type="InterPro" id="IPR036291">
    <property type="entry name" value="NAD(P)-bd_dom_sf"/>
</dbReference>
<dbReference type="Gene3D" id="3.40.50.720">
    <property type="entry name" value="NAD(P)-binding Rossmann-like Domain"/>
    <property type="match status" value="1"/>
</dbReference>
<dbReference type="Proteomes" id="UP000219522">
    <property type="component" value="Unassembled WGS sequence"/>
</dbReference>
<name>A0A7Z7I114_9BURK</name>
<feature type="domain" description="Pyrroline-5-carboxylate reductase catalytic N-terminal" evidence="1">
    <location>
        <begin position="12"/>
        <end position="83"/>
    </location>
</feature>
<keyword evidence="3" id="KW-1185">Reference proteome</keyword>
<evidence type="ECO:0000313" key="2">
    <source>
        <dbReference type="EMBL" id="SOE45866.1"/>
    </source>
</evidence>
<sequence length="204" mass="22289">MKHGGTTWGRFLFKLGHEVTFGYSRGDPKLADLATAGGNAKAGAPWQAVEHAEPVLLAAHWLGRDDVLAQAGDLRGKTVLTCTMPLDASSSERVVVHTDSGAESIARPTLFPCRRLVPGHAQPTAVRRFQCTGFVAASQHPVVRGRHSEQGTRRRASCSNWVRPGGCRSPGDRPPHRALRNARYRAGLWARGKAERVYHFGRLK</sequence>
<gene>
    <name evidence="2" type="ORF">SAMN05446927_0086</name>
</gene>
<evidence type="ECO:0000313" key="3">
    <source>
        <dbReference type="Proteomes" id="UP000219522"/>
    </source>
</evidence>
<dbReference type="SUPFAM" id="SSF51735">
    <property type="entry name" value="NAD(P)-binding Rossmann-fold domains"/>
    <property type="match status" value="1"/>
</dbReference>
<dbReference type="EMBL" id="OCSU01000001">
    <property type="protein sequence ID" value="SOE45866.1"/>
    <property type="molecule type" value="Genomic_DNA"/>
</dbReference>
<proteinExistence type="predicted"/>